<dbReference type="EMBL" id="JADIMT010000102">
    <property type="protein sequence ID" value="MBO8437122.1"/>
    <property type="molecule type" value="Genomic_DNA"/>
</dbReference>
<reference evidence="2" key="1">
    <citation type="submission" date="2020-10" db="EMBL/GenBank/DDBJ databases">
        <authorList>
            <person name="Gilroy R."/>
        </authorList>
    </citation>
    <scope>NUCLEOTIDE SEQUENCE</scope>
    <source>
        <strain evidence="2">7293</strain>
    </source>
</reference>
<protein>
    <submittedName>
        <fullName evidence="2">DNA binding domain-containing protein</fullName>
    </submittedName>
</protein>
<dbReference type="InterPro" id="IPR038461">
    <property type="entry name" value="Schlafen_AlbA_2_dom_sf"/>
</dbReference>
<organism evidence="2 3">
    <name type="scientific">Candidatus Ornithospirochaeta stercoripullorum</name>
    <dbReference type="NCBI Taxonomy" id="2840899"/>
    <lineage>
        <taxon>Bacteria</taxon>
        <taxon>Pseudomonadati</taxon>
        <taxon>Spirochaetota</taxon>
        <taxon>Spirochaetia</taxon>
        <taxon>Spirochaetales</taxon>
        <taxon>Spirochaetaceae</taxon>
        <taxon>Spirochaetaceae incertae sedis</taxon>
        <taxon>Candidatus Ornithospirochaeta</taxon>
    </lineage>
</organism>
<evidence type="ECO:0000259" key="1">
    <source>
        <dbReference type="Pfam" id="PF04326"/>
    </source>
</evidence>
<dbReference type="InterPro" id="IPR007421">
    <property type="entry name" value="Schlafen_AlbA_2_dom"/>
</dbReference>
<dbReference type="Pfam" id="PF13749">
    <property type="entry name" value="HATPase_c_4"/>
    <property type="match status" value="1"/>
</dbReference>
<dbReference type="PANTHER" id="PTHR30595:SF6">
    <property type="entry name" value="SCHLAFEN ALBA-2 DOMAIN-CONTAINING PROTEIN"/>
    <property type="match status" value="1"/>
</dbReference>
<proteinExistence type="predicted"/>
<comment type="caution">
    <text evidence="2">The sequence shown here is derived from an EMBL/GenBank/DDBJ whole genome shotgun (WGS) entry which is preliminary data.</text>
</comment>
<dbReference type="PANTHER" id="PTHR30595">
    <property type="entry name" value="GLPR-RELATED TRANSCRIPTIONAL REPRESSOR"/>
    <property type="match status" value="1"/>
</dbReference>
<dbReference type="Gene3D" id="3.30.565.60">
    <property type="match status" value="1"/>
</dbReference>
<dbReference type="AlphaFoldDB" id="A0A9D9H6M9"/>
<dbReference type="Pfam" id="PF04326">
    <property type="entry name" value="SLFN_AlbA_2"/>
    <property type="match status" value="1"/>
</dbReference>
<feature type="domain" description="Schlafen AlbA-2" evidence="1">
    <location>
        <begin position="9"/>
        <end position="123"/>
    </location>
</feature>
<evidence type="ECO:0000313" key="3">
    <source>
        <dbReference type="Proteomes" id="UP000823615"/>
    </source>
</evidence>
<evidence type="ECO:0000313" key="2">
    <source>
        <dbReference type="EMBL" id="MBO8437122.1"/>
    </source>
</evidence>
<dbReference type="Gene3D" id="3.30.950.30">
    <property type="entry name" value="Schlafen, AAA domain"/>
    <property type="match status" value="1"/>
</dbReference>
<gene>
    <name evidence="2" type="ORF">IAA97_09110</name>
</gene>
<name>A0A9D9H6M9_9SPIO</name>
<dbReference type="InterPro" id="IPR038475">
    <property type="entry name" value="RecG_C_sf"/>
</dbReference>
<dbReference type="Proteomes" id="UP000823615">
    <property type="component" value="Unassembled WGS sequence"/>
</dbReference>
<sequence>MMLSILIAEATVCDFKEALEVKKPKSWLKSVSAFANTSGGTLFFGVDNAHNVVGLADPQKDAEDISRLIKERISPIPRFILTPEIDEGKPILLLSVPKGTHTPYYYKADGIREAYIRLGDESIVAPDHILHELILDGMNESFDSLVSKYDAKDFAFSSLRARYRKWTGKSFDDSFLVSFGLVEEGTNKLTNAGVLIADDCPLRQSRLFCVRWNGLTKAGGLVDAIDSAEYTGSLILLLANGMNFIKQNNRMMWKKTPTSRIEMPEYAERSCLEALTNALIHRSYLELGSEVHVDIFDDRLEITSPGGMVSGKNIQDLDLSKSIISKRRNPVLADVFARLGYMERQGSGIKKIIENYETEPNYSAELKPEFFSDSSQFTVILKNLNYGKSIEKLAIASEKLAVEPQKVAIEDAINSMKANKNTKSKALMLFREFGYEGIFGRQDVASLTGESQTAAGGLITKLKESGIINLIEGYGKGKYRFSENQVYQQTK</sequence>
<reference evidence="2" key="2">
    <citation type="journal article" date="2021" name="PeerJ">
        <title>Extensive microbial diversity within the chicken gut microbiome revealed by metagenomics and culture.</title>
        <authorList>
            <person name="Gilroy R."/>
            <person name="Ravi A."/>
            <person name="Getino M."/>
            <person name="Pursley I."/>
            <person name="Horton D.L."/>
            <person name="Alikhan N.F."/>
            <person name="Baker D."/>
            <person name="Gharbi K."/>
            <person name="Hall N."/>
            <person name="Watson M."/>
            <person name="Adriaenssens E.M."/>
            <person name="Foster-Nyarko E."/>
            <person name="Jarju S."/>
            <person name="Secka A."/>
            <person name="Antonio M."/>
            <person name="Oren A."/>
            <person name="Chaudhuri R.R."/>
            <person name="La Ragione R."/>
            <person name="Hildebrand F."/>
            <person name="Pallen M.J."/>
        </authorList>
    </citation>
    <scope>NUCLEOTIDE SEQUENCE</scope>
    <source>
        <strain evidence="2">7293</strain>
    </source>
</reference>
<accession>A0A9D9H6M9</accession>